<dbReference type="Proteomes" id="UP000494111">
    <property type="component" value="Unassembled WGS sequence"/>
</dbReference>
<dbReference type="PANTHER" id="PTHR37951">
    <property type="entry name" value="CYTOPLASMIC PROTEIN-RELATED"/>
    <property type="match status" value="1"/>
</dbReference>
<reference evidence="2 3" key="1">
    <citation type="submission" date="2020-04" db="EMBL/GenBank/DDBJ databases">
        <authorList>
            <person name="De Canck E."/>
        </authorList>
    </citation>
    <scope>NUCLEOTIDE SEQUENCE [LARGE SCALE GENOMIC DNA]</scope>
    <source>
        <strain evidence="2 3">LMG 3458</strain>
    </source>
</reference>
<dbReference type="InterPro" id="IPR017740">
    <property type="entry name" value="TssA-like"/>
</dbReference>
<dbReference type="PANTHER" id="PTHR37951:SF1">
    <property type="entry name" value="TYPE VI SECRETION SYSTEM COMPONENT TSSA1"/>
    <property type="match status" value="1"/>
</dbReference>
<dbReference type="InterPro" id="IPR010657">
    <property type="entry name" value="ImpA_N"/>
</dbReference>
<protein>
    <recommendedName>
        <fullName evidence="1">ImpA N-terminal domain-containing protein</fullName>
    </recommendedName>
</protein>
<organism evidence="2 3">
    <name type="scientific">Achromobacter deleyi</name>
    <dbReference type="NCBI Taxonomy" id="1353891"/>
    <lineage>
        <taxon>Bacteria</taxon>
        <taxon>Pseudomonadati</taxon>
        <taxon>Pseudomonadota</taxon>
        <taxon>Betaproteobacteria</taxon>
        <taxon>Burkholderiales</taxon>
        <taxon>Alcaligenaceae</taxon>
        <taxon>Achromobacter</taxon>
    </lineage>
</organism>
<evidence type="ECO:0000313" key="3">
    <source>
        <dbReference type="Proteomes" id="UP000494111"/>
    </source>
</evidence>
<feature type="domain" description="ImpA N-terminal" evidence="1">
    <location>
        <begin position="8"/>
        <end position="130"/>
    </location>
</feature>
<evidence type="ECO:0000259" key="1">
    <source>
        <dbReference type="Pfam" id="PF06812"/>
    </source>
</evidence>
<dbReference type="AlphaFoldDB" id="A0A6S7BRD9"/>
<accession>A0A6S7BRD9</accession>
<dbReference type="NCBIfam" id="TIGR03363">
    <property type="entry name" value="VI_chp_8"/>
    <property type="match status" value="1"/>
</dbReference>
<proteinExistence type="predicted"/>
<dbReference type="RefSeq" id="WP_175195931.1">
    <property type="nucleotide sequence ID" value="NZ_CADIJO010000035.1"/>
</dbReference>
<evidence type="ECO:0000313" key="2">
    <source>
        <dbReference type="EMBL" id="CAB3740523.1"/>
    </source>
</evidence>
<gene>
    <name evidence="2" type="ORF">LMG3458_05729</name>
</gene>
<name>A0A6S7BRD9_9BURK</name>
<dbReference type="Pfam" id="PF06812">
    <property type="entry name" value="ImpA_N"/>
    <property type="match status" value="1"/>
</dbReference>
<sequence length="371" mass="40367">MSDIDALLQPIPGPAPCGADMVFSAEFDAIREARRHDDPHLDQGDWVIDIKEADWPQVIRICTDVLATRSKDVRVAAWLAEAWAKTRGFAGLRDGFLLVDGLCRHYWDGLHPVPDEGDAQQRVGNLAWLLSRSQQLVRELPLTQSEGGRFGAVLWDSASQLANAIKRTPQNAADMSRGKVTLDQFDAARRDTPPAFYSDLESQLQSCFAAVDVLELTLTERLGDDGPAFTPLRTALQDVTELVHRFAREAGLLVRADLAPPAAAPAASPAGAPAIRMEPTLTAAADLPPAVPAPARGPLQTRDQALAQLREVAEFFRRTEPHSPVAYLADKAASWGEMSLHLWLRTVVKNGEALSGLEELLGVPKPPEHNG</sequence>
<dbReference type="EMBL" id="CADIJO010000035">
    <property type="protein sequence ID" value="CAB3740523.1"/>
    <property type="molecule type" value="Genomic_DNA"/>
</dbReference>